<evidence type="ECO:0000313" key="1">
    <source>
        <dbReference type="EMBL" id="CAD8859172.1"/>
    </source>
</evidence>
<proteinExistence type="predicted"/>
<reference evidence="1" key="1">
    <citation type="submission" date="2021-01" db="EMBL/GenBank/DDBJ databases">
        <authorList>
            <person name="Corre E."/>
            <person name="Pelletier E."/>
            <person name="Niang G."/>
            <person name="Scheremetjew M."/>
            <person name="Finn R."/>
            <person name="Kale V."/>
            <person name="Holt S."/>
            <person name="Cochrane G."/>
            <person name="Meng A."/>
            <person name="Brown T."/>
            <person name="Cohen L."/>
        </authorList>
    </citation>
    <scope>NUCLEOTIDE SEQUENCE</scope>
</reference>
<organism evidence="1">
    <name type="scientific">Noctiluca scintillans</name>
    <name type="common">Sea sparkle</name>
    <name type="synonym">Red tide dinoflagellate</name>
    <dbReference type="NCBI Taxonomy" id="2966"/>
    <lineage>
        <taxon>Eukaryota</taxon>
        <taxon>Sar</taxon>
        <taxon>Alveolata</taxon>
        <taxon>Dinophyceae</taxon>
        <taxon>Noctilucales</taxon>
        <taxon>Noctilucaceae</taxon>
        <taxon>Noctiluca</taxon>
    </lineage>
</organism>
<gene>
    <name evidence="1" type="ORF">NSCI0253_LOCUS33526</name>
</gene>
<protein>
    <submittedName>
        <fullName evidence="1">Uncharacterized protein</fullName>
    </submittedName>
</protein>
<dbReference type="EMBL" id="HBFQ01047168">
    <property type="protein sequence ID" value="CAD8859172.1"/>
    <property type="molecule type" value="Transcribed_RNA"/>
</dbReference>
<dbReference type="AlphaFoldDB" id="A0A7S1FDP2"/>
<sequence length="130" mass="14559">MQSVDNKSNTIIAIIPLHTDTVLTKTVQNKSGAPRTQVADFQHQRLPIASQTKLVARSNNSIAKPRRNEVRCPTMVTNEVAGQPKTRVPATQDFNSRDVSHSKGQLFTNTKVKKMSTRSMAAEKWNKIWC</sequence>
<name>A0A7S1FDP2_NOCSC</name>
<accession>A0A7S1FDP2</accession>